<feature type="region of interest" description="Disordered" evidence="19">
    <location>
        <begin position="71"/>
        <end position="96"/>
    </location>
</feature>
<keyword evidence="10" id="KW-0547">Nucleotide-binding</keyword>
<dbReference type="NCBIfam" id="TIGR00003">
    <property type="entry name" value="copper ion binding protein"/>
    <property type="match status" value="3"/>
</dbReference>
<dbReference type="SUPFAM" id="SSF56784">
    <property type="entry name" value="HAD-like"/>
    <property type="match status" value="1"/>
</dbReference>
<keyword evidence="13" id="KW-0460">Magnesium</keyword>
<dbReference type="GO" id="GO:0140581">
    <property type="term" value="F:P-type monovalent copper transporter activity"/>
    <property type="evidence" value="ECO:0007669"/>
    <property type="project" value="UniProtKB-EC"/>
</dbReference>
<feature type="domain" description="HMA" evidence="21">
    <location>
        <begin position="1"/>
        <end position="67"/>
    </location>
</feature>
<keyword evidence="14" id="KW-1278">Translocase</keyword>
<keyword evidence="6" id="KW-0597">Phosphoprotein</keyword>
<dbReference type="GO" id="GO:0005886">
    <property type="term" value="C:plasma membrane"/>
    <property type="evidence" value="ECO:0007669"/>
    <property type="project" value="UniProtKB-SubCell"/>
</dbReference>
<feature type="compositionally biased region" description="Basic and acidic residues" evidence="19">
    <location>
        <begin position="81"/>
        <end position="96"/>
    </location>
</feature>
<dbReference type="NCBIfam" id="TIGR01511">
    <property type="entry name" value="ATPase-IB1_Cu"/>
    <property type="match status" value="1"/>
</dbReference>
<comment type="caution">
    <text evidence="22">The sequence shown here is derived from an EMBL/GenBank/DDBJ whole genome shotgun (WGS) entry which is preliminary data.</text>
</comment>
<dbReference type="PROSITE" id="PS00154">
    <property type="entry name" value="ATPASE_E1_E2"/>
    <property type="match status" value="1"/>
</dbReference>
<dbReference type="InterPro" id="IPR017969">
    <property type="entry name" value="Heavy-metal-associated_CS"/>
</dbReference>
<dbReference type="FunFam" id="2.70.150.10:FF:000002">
    <property type="entry name" value="Copper-transporting ATPase 1, putative"/>
    <property type="match status" value="1"/>
</dbReference>
<dbReference type="GO" id="GO:0016887">
    <property type="term" value="F:ATP hydrolysis activity"/>
    <property type="evidence" value="ECO:0007669"/>
    <property type="project" value="InterPro"/>
</dbReference>
<gene>
    <name evidence="22" type="ORF">J2750_002401</name>
</gene>
<dbReference type="SFLD" id="SFLDS00003">
    <property type="entry name" value="Haloacid_Dehalogenase"/>
    <property type="match status" value="1"/>
</dbReference>
<feature type="domain" description="HMA" evidence="21">
    <location>
        <begin position="191"/>
        <end position="257"/>
    </location>
</feature>
<dbReference type="InterPro" id="IPR001757">
    <property type="entry name" value="P_typ_ATPase"/>
</dbReference>
<dbReference type="SFLD" id="SFLDG00002">
    <property type="entry name" value="C1.7:_P-type_atpase_like"/>
    <property type="match status" value="1"/>
</dbReference>
<feature type="transmembrane region" description="Helical" evidence="20">
    <location>
        <begin position="308"/>
        <end position="329"/>
    </location>
</feature>
<feature type="transmembrane region" description="Helical" evidence="20">
    <location>
        <begin position="282"/>
        <end position="302"/>
    </location>
</feature>
<dbReference type="InterPro" id="IPR023299">
    <property type="entry name" value="ATPase_P-typ_cyto_dom_N"/>
</dbReference>
<dbReference type="InterPro" id="IPR008250">
    <property type="entry name" value="ATPase_P-typ_transduc_dom_A_sf"/>
</dbReference>
<dbReference type="PROSITE" id="PS50846">
    <property type="entry name" value="HMA_2"/>
    <property type="match status" value="3"/>
</dbReference>
<dbReference type="Gene3D" id="3.40.50.1000">
    <property type="entry name" value="HAD superfamily/HAD-like"/>
    <property type="match status" value="1"/>
</dbReference>
<dbReference type="PANTHER" id="PTHR43520">
    <property type="entry name" value="ATP7, ISOFORM B"/>
    <property type="match status" value="1"/>
</dbReference>
<dbReference type="FunFam" id="3.30.70.100:FF:000001">
    <property type="entry name" value="ATPase copper transporting beta"/>
    <property type="match status" value="1"/>
</dbReference>
<dbReference type="PROSITE" id="PS01047">
    <property type="entry name" value="HMA_1"/>
    <property type="match status" value="3"/>
</dbReference>
<evidence type="ECO:0000256" key="1">
    <source>
        <dbReference type="ARBA" id="ARBA00004651"/>
    </source>
</evidence>
<dbReference type="InterPro" id="IPR006121">
    <property type="entry name" value="HMA_dom"/>
</dbReference>
<evidence type="ECO:0000256" key="8">
    <source>
        <dbReference type="ARBA" id="ARBA00022723"/>
    </source>
</evidence>
<evidence type="ECO:0000256" key="13">
    <source>
        <dbReference type="ARBA" id="ARBA00022842"/>
    </source>
</evidence>
<dbReference type="SFLD" id="SFLDF00027">
    <property type="entry name" value="p-type_atpase"/>
    <property type="match status" value="1"/>
</dbReference>
<feature type="domain" description="HMA" evidence="21">
    <location>
        <begin position="123"/>
        <end position="189"/>
    </location>
</feature>
<feature type="transmembrane region" description="Helical" evidence="20">
    <location>
        <begin position="376"/>
        <end position="397"/>
    </location>
</feature>
<feature type="transmembrane region" description="Helical" evidence="20">
    <location>
        <begin position="350"/>
        <end position="370"/>
    </location>
</feature>
<dbReference type="AlphaFoldDB" id="A0AA90U145"/>
<dbReference type="EC" id="7.2.2.8" evidence="3"/>
<dbReference type="PRINTS" id="PR00943">
    <property type="entry name" value="CUATPASE"/>
</dbReference>
<dbReference type="FunFam" id="3.40.50.1000:FF:000144">
    <property type="entry name" value="copper-transporting ATPase 1 isoform X2"/>
    <property type="match status" value="1"/>
</dbReference>
<evidence type="ECO:0000256" key="6">
    <source>
        <dbReference type="ARBA" id="ARBA00022553"/>
    </source>
</evidence>
<dbReference type="PRINTS" id="PR00942">
    <property type="entry name" value="CUATPASEI"/>
</dbReference>
<keyword evidence="17" id="KW-0406">Ion transport</keyword>
<keyword evidence="8" id="KW-0479">Metal-binding</keyword>
<keyword evidence="18 20" id="KW-0472">Membrane</keyword>
<dbReference type="InterPro" id="IPR027256">
    <property type="entry name" value="P-typ_ATPase_IB"/>
</dbReference>
<reference evidence="22 23" key="1">
    <citation type="submission" date="2023-07" db="EMBL/GenBank/DDBJ databases">
        <title>Genomic Encyclopedia of Type Strains, Phase IV (KMG-IV): sequencing the most valuable type-strain genomes for metagenomic binning, comparative biology and taxonomic classification.</title>
        <authorList>
            <person name="Goeker M."/>
        </authorList>
    </citation>
    <scope>NUCLEOTIDE SEQUENCE [LARGE SCALE GENOMIC DNA]</scope>
    <source>
        <strain evidence="22 23">DSM 17273</strain>
    </source>
</reference>
<comment type="similarity">
    <text evidence="2">Belongs to the cation transport ATPase (P-type) (TC 3.A.3) family. Type IB subfamily.</text>
</comment>
<dbReference type="Gene3D" id="3.30.70.100">
    <property type="match status" value="3"/>
</dbReference>
<evidence type="ECO:0000256" key="18">
    <source>
        <dbReference type="ARBA" id="ARBA00023136"/>
    </source>
</evidence>
<feature type="transmembrane region" description="Helical" evidence="20">
    <location>
        <begin position="535"/>
        <end position="558"/>
    </location>
</feature>
<evidence type="ECO:0000256" key="17">
    <source>
        <dbReference type="ARBA" id="ARBA00023065"/>
    </source>
</evidence>
<dbReference type="Gene3D" id="3.40.1110.10">
    <property type="entry name" value="Calcium-transporting ATPase, cytoplasmic domain N"/>
    <property type="match status" value="1"/>
</dbReference>
<dbReference type="RefSeq" id="WP_270095484.1">
    <property type="nucleotide sequence ID" value="NZ_JAQFFK010000001.1"/>
</dbReference>
<dbReference type="GO" id="GO:0005507">
    <property type="term" value="F:copper ion binding"/>
    <property type="evidence" value="ECO:0007669"/>
    <property type="project" value="InterPro"/>
</dbReference>
<keyword evidence="9" id="KW-0677">Repeat</keyword>
<feature type="transmembrane region" description="Helical" evidence="20">
    <location>
        <begin position="570"/>
        <end position="593"/>
    </location>
</feature>
<dbReference type="Pfam" id="PF00122">
    <property type="entry name" value="E1-E2_ATPase"/>
    <property type="match status" value="1"/>
</dbReference>
<evidence type="ECO:0000256" key="19">
    <source>
        <dbReference type="SAM" id="MobiDB-lite"/>
    </source>
</evidence>
<evidence type="ECO:0000256" key="4">
    <source>
        <dbReference type="ARBA" id="ARBA00022448"/>
    </source>
</evidence>
<keyword evidence="11" id="KW-0187">Copper transport</keyword>
<dbReference type="CDD" id="cd00371">
    <property type="entry name" value="HMA"/>
    <property type="match status" value="3"/>
</dbReference>
<dbReference type="Pfam" id="PF00702">
    <property type="entry name" value="Hydrolase"/>
    <property type="match status" value="1"/>
</dbReference>
<dbReference type="GO" id="GO:0055070">
    <property type="term" value="P:copper ion homeostasis"/>
    <property type="evidence" value="ECO:0007669"/>
    <property type="project" value="TreeGrafter"/>
</dbReference>
<evidence type="ECO:0000313" key="23">
    <source>
        <dbReference type="Proteomes" id="UP001185015"/>
    </source>
</evidence>
<dbReference type="GO" id="GO:0043682">
    <property type="term" value="F:P-type divalent copper transporter activity"/>
    <property type="evidence" value="ECO:0007669"/>
    <property type="project" value="TreeGrafter"/>
</dbReference>
<dbReference type="GO" id="GO:0005524">
    <property type="term" value="F:ATP binding"/>
    <property type="evidence" value="ECO:0007669"/>
    <property type="project" value="UniProtKB-KW"/>
</dbReference>
<dbReference type="NCBIfam" id="TIGR01494">
    <property type="entry name" value="ATPase_P-type"/>
    <property type="match status" value="1"/>
</dbReference>
<dbReference type="InterPro" id="IPR006122">
    <property type="entry name" value="HMA_Cu_ion-bd"/>
</dbReference>
<dbReference type="Proteomes" id="UP001185015">
    <property type="component" value="Unassembled WGS sequence"/>
</dbReference>
<comment type="subcellular location">
    <subcellularLocation>
        <location evidence="1">Cell membrane</location>
        <topology evidence="1">Multi-pass membrane protein</topology>
    </subcellularLocation>
</comment>
<evidence type="ECO:0000256" key="12">
    <source>
        <dbReference type="ARBA" id="ARBA00022840"/>
    </source>
</evidence>
<dbReference type="SUPFAM" id="SSF55008">
    <property type="entry name" value="HMA, heavy metal-associated domain"/>
    <property type="match status" value="3"/>
</dbReference>
<keyword evidence="4" id="KW-0813">Transport</keyword>
<dbReference type="NCBIfam" id="TIGR01525">
    <property type="entry name" value="ATPase-IB_hvy"/>
    <property type="match status" value="1"/>
</dbReference>
<accession>A0AA90U145</accession>
<keyword evidence="5" id="KW-1003">Cell membrane</keyword>
<evidence type="ECO:0000256" key="2">
    <source>
        <dbReference type="ARBA" id="ARBA00006024"/>
    </source>
</evidence>
<dbReference type="InterPro" id="IPR018303">
    <property type="entry name" value="ATPase_P-typ_P_site"/>
</dbReference>
<name>A0AA90U145_9EURY</name>
<dbReference type="PRINTS" id="PR00119">
    <property type="entry name" value="CATATPASE"/>
</dbReference>
<evidence type="ECO:0000256" key="14">
    <source>
        <dbReference type="ARBA" id="ARBA00022967"/>
    </source>
</evidence>
<dbReference type="InterPro" id="IPR059000">
    <property type="entry name" value="ATPase_P-type_domA"/>
</dbReference>
<dbReference type="FunFam" id="3.30.70.100:FF:000005">
    <property type="entry name" value="Copper-exporting P-type ATPase A"/>
    <property type="match status" value="2"/>
</dbReference>
<evidence type="ECO:0000313" key="22">
    <source>
        <dbReference type="EMBL" id="MDR6223920.1"/>
    </source>
</evidence>
<dbReference type="InterPro" id="IPR023298">
    <property type="entry name" value="ATPase_P-typ_TM_dom_sf"/>
</dbReference>
<evidence type="ECO:0000256" key="3">
    <source>
        <dbReference type="ARBA" id="ARBA00012517"/>
    </source>
</evidence>
<dbReference type="InterPro" id="IPR036412">
    <property type="entry name" value="HAD-like_sf"/>
</dbReference>
<dbReference type="InterPro" id="IPR036163">
    <property type="entry name" value="HMA_dom_sf"/>
</dbReference>
<feature type="transmembrane region" description="Helical" evidence="20">
    <location>
        <begin position="886"/>
        <end position="908"/>
    </location>
</feature>
<evidence type="ECO:0000256" key="10">
    <source>
        <dbReference type="ARBA" id="ARBA00022741"/>
    </source>
</evidence>
<keyword evidence="15 20" id="KW-1133">Transmembrane helix</keyword>
<evidence type="ECO:0000256" key="9">
    <source>
        <dbReference type="ARBA" id="ARBA00022737"/>
    </source>
</evidence>
<evidence type="ECO:0000256" key="15">
    <source>
        <dbReference type="ARBA" id="ARBA00022989"/>
    </source>
</evidence>
<evidence type="ECO:0000256" key="11">
    <source>
        <dbReference type="ARBA" id="ARBA00022796"/>
    </source>
</evidence>
<evidence type="ECO:0000259" key="21">
    <source>
        <dbReference type="PROSITE" id="PS50846"/>
    </source>
</evidence>
<dbReference type="Pfam" id="PF00403">
    <property type="entry name" value="HMA"/>
    <property type="match status" value="3"/>
</dbReference>
<organism evidence="22 23">
    <name type="scientific">Methanococcoides alaskense</name>
    <dbReference type="NCBI Taxonomy" id="325778"/>
    <lineage>
        <taxon>Archaea</taxon>
        <taxon>Methanobacteriati</taxon>
        <taxon>Methanobacteriota</taxon>
        <taxon>Stenosarchaea group</taxon>
        <taxon>Methanomicrobia</taxon>
        <taxon>Methanosarcinales</taxon>
        <taxon>Methanosarcinaceae</taxon>
        <taxon>Methanococcoides</taxon>
    </lineage>
</organism>
<keyword evidence="12" id="KW-0067">ATP-binding</keyword>
<dbReference type="CDD" id="cd02094">
    <property type="entry name" value="P-type_ATPase_Cu-like"/>
    <property type="match status" value="1"/>
</dbReference>
<keyword evidence="7 20" id="KW-0812">Transmembrane</keyword>
<dbReference type="EMBL" id="JAVDQI010000015">
    <property type="protein sequence ID" value="MDR6223920.1"/>
    <property type="molecule type" value="Genomic_DNA"/>
</dbReference>
<evidence type="ECO:0000256" key="20">
    <source>
        <dbReference type="SAM" id="Phobius"/>
    </source>
</evidence>
<dbReference type="InterPro" id="IPR044492">
    <property type="entry name" value="P_typ_ATPase_HD_dom"/>
</dbReference>
<keyword evidence="23" id="KW-1185">Reference proteome</keyword>
<dbReference type="SUPFAM" id="SSF81653">
    <property type="entry name" value="Calcium ATPase, transduction domain A"/>
    <property type="match status" value="1"/>
</dbReference>
<dbReference type="PANTHER" id="PTHR43520:SF8">
    <property type="entry name" value="P-TYPE CU(+) TRANSPORTER"/>
    <property type="match status" value="1"/>
</dbReference>
<protein>
    <recommendedName>
        <fullName evidence="3">P-type Cu(+) transporter</fullName>
        <ecNumber evidence="3">7.2.2.8</ecNumber>
    </recommendedName>
</protein>
<evidence type="ECO:0000256" key="7">
    <source>
        <dbReference type="ARBA" id="ARBA00022692"/>
    </source>
</evidence>
<dbReference type="SUPFAM" id="SSF81665">
    <property type="entry name" value="Calcium ATPase, transmembrane domain M"/>
    <property type="match status" value="1"/>
</dbReference>
<keyword evidence="16" id="KW-0186">Copper</keyword>
<sequence>MEAKIDVLGMTCMHCHERVTKAISSLEGVESVDVSLEENNATVIFDPEKVSLEEIKQAILGLGYEVGKNDNSGIPDDLAEDTEKSEMGDTVDAEGKSTVHSAPVELLKKNDEKATEAAAKKPVETTLKVTGMTCAACAIRIEDALKKQPGVLSATVNLPLEKASVTYDPQLFTTDKLEKTVEDTGYGILKDEMAFDVGGMTCAACATNIERALKKLDGVSDASVNFPMSTARAKYDPDKVSAADMLKAIEEIGYTASVKTEGSPLDRERAARDTKMTHQRSNLIIAVLLTIPIALGGMSAGFPQYLYFVPPIFADRMVLFILTTIVMAFPGRQYFVGAYKGLRHGSADMNLLIATGTGAAYTISVVTSFIDLGPGYQHTFFETAAMLITFITFGRYLEAKARGRTSEAIRKLIGLQARTARVIRNDEEIEVAVEDVVAGDIVVVRPGEKLPVDGVVVEGTSSIDESMITGESIPVEKNAGDTVIGATVNATGSFKFKATKVGADTALAQIIKLVEDAQTSKAPIQRVADFVAGRFIVAVITIAVLSFLFWFFIGYGLYDVGQYSVISSPFLFSLLIGITVLVISCPCAVGLATPVAIMVGTGKGAENGILIKGGEALEVTRKIGTIVFDKTGTLTEGKPVLTDVMTFGDHSRDDVLSLAATAEKGSEHPLGEAIVNGAVDGNVDILDTTEFDSIPGHGVTATIDGRKVLLGTRKLMADNNVNVSGMSDDLEELEHQGKTAMLVSADGDAIGIVAVADTLKENSVQAVSKLRDMGIEVVMMTGDNSRTASAIASEAGIDRVLSEVLPEDKAAEVKKLQKENKIVAMVGDGINDAPALTQADVGIAMGAGTDVAMESAQIVLIRNDLLDVVASLKLSRLTMRKIKQNLFWAFGYNSLGIPIAAGILYPVFHQVLVTPAMAAAFMAMSSVSVVTNSLLMKRSRIK</sequence>
<proteinExistence type="inferred from homology"/>
<dbReference type="InterPro" id="IPR023214">
    <property type="entry name" value="HAD_sf"/>
</dbReference>
<evidence type="ECO:0000256" key="5">
    <source>
        <dbReference type="ARBA" id="ARBA00022475"/>
    </source>
</evidence>
<feature type="transmembrane region" description="Helical" evidence="20">
    <location>
        <begin position="914"/>
        <end position="935"/>
    </location>
</feature>
<dbReference type="Gene3D" id="2.70.150.10">
    <property type="entry name" value="Calcium-transporting ATPase, cytoplasmic transduction domain A"/>
    <property type="match status" value="1"/>
</dbReference>
<evidence type="ECO:0000256" key="16">
    <source>
        <dbReference type="ARBA" id="ARBA00023008"/>
    </source>
</evidence>